<dbReference type="EMBL" id="CAJJDP010000055">
    <property type="protein sequence ID" value="CAD8170483.1"/>
    <property type="molecule type" value="Genomic_DNA"/>
</dbReference>
<dbReference type="GO" id="GO:0006508">
    <property type="term" value="P:proteolysis"/>
    <property type="evidence" value="ECO:0007669"/>
    <property type="project" value="UniProtKB-KW"/>
</dbReference>
<proteinExistence type="predicted"/>
<feature type="domain" description="Ubiquitin-like protease family profile" evidence="5">
    <location>
        <begin position="216"/>
        <end position="393"/>
    </location>
</feature>
<keyword evidence="2" id="KW-0378">Hydrolase</keyword>
<dbReference type="GO" id="GO:0019784">
    <property type="term" value="F:deNEDDylase activity"/>
    <property type="evidence" value="ECO:0007669"/>
    <property type="project" value="InterPro"/>
</dbReference>
<feature type="region of interest" description="Disordered" evidence="4">
    <location>
        <begin position="12"/>
        <end position="42"/>
    </location>
</feature>
<dbReference type="OrthoDB" id="311320at2759"/>
<keyword evidence="1" id="KW-0645">Protease</keyword>
<protein>
    <recommendedName>
        <fullName evidence="5">Ubiquitin-like protease family profile domain-containing protein</fullName>
    </recommendedName>
</protein>
<evidence type="ECO:0000313" key="6">
    <source>
        <dbReference type="EMBL" id="CAD8170483.1"/>
    </source>
</evidence>
<sequence>MGCLYGYFMKQKQPESSNQLESQQKESKEIDQNEQAEISNNSSQETYKRWQMDCNKFKYDLIKLNKDSYFYVLLFVNIQFYHYQRDIITKEVNQYEVDGFLYKTEYDEDFNPKYILQEGRFLINLQRGTFELNGEGVEFLGKSKFRKHEGKFQNGRFISKQQNIIISQNENQPRKINNQKKIIIKDAATGLQINKQQQQNRYQRNHNQDVWCKYNQTFSNNDLNILKNKGWMTSSIIDGYVLYLNFESEKQYFQLQETERKNVQRVLFLPSSLTTNFGKNFTYDKVRKLLEQELLQYSQMNLSIQLIYKKVGIPINQNNFHWYFLLIEFDTKVEIFDSTQNSITISGHADKLIKTLQEVLQIKCKTIVNSKESGKQRNDYSCGYHVCNYMKFVQQAQFNNNNRRYDYQENKIIQILQELIDKQTK</sequence>
<gene>
    <name evidence="6" type="ORF">POCTA_138.1.T0550201</name>
</gene>
<keyword evidence="3" id="KW-0788">Thiol protease</keyword>
<keyword evidence="7" id="KW-1185">Reference proteome</keyword>
<dbReference type="AlphaFoldDB" id="A0A8S1V1Q6"/>
<dbReference type="PANTHER" id="PTHR46468:SF1">
    <property type="entry name" value="SENTRIN-SPECIFIC PROTEASE 8"/>
    <property type="match status" value="1"/>
</dbReference>
<organism evidence="6 7">
    <name type="scientific">Paramecium octaurelia</name>
    <dbReference type="NCBI Taxonomy" id="43137"/>
    <lineage>
        <taxon>Eukaryota</taxon>
        <taxon>Sar</taxon>
        <taxon>Alveolata</taxon>
        <taxon>Ciliophora</taxon>
        <taxon>Intramacronucleata</taxon>
        <taxon>Oligohymenophorea</taxon>
        <taxon>Peniculida</taxon>
        <taxon>Parameciidae</taxon>
        <taxon>Paramecium</taxon>
    </lineage>
</organism>
<evidence type="ECO:0000313" key="7">
    <source>
        <dbReference type="Proteomes" id="UP000683925"/>
    </source>
</evidence>
<reference evidence="6" key="1">
    <citation type="submission" date="2021-01" db="EMBL/GenBank/DDBJ databases">
        <authorList>
            <consortium name="Genoscope - CEA"/>
            <person name="William W."/>
        </authorList>
    </citation>
    <scope>NUCLEOTIDE SEQUENCE</scope>
</reference>
<feature type="compositionally biased region" description="Polar residues" evidence="4">
    <location>
        <begin position="33"/>
        <end position="42"/>
    </location>
</feature>
<dbReference type="InterPro" id="IPR003653">
    <property type="entry name" value="Peptidase_C48_C"/>
</dbReference>
<name>A0A8S1V1Q6_PAROT</name>
<comment type="caution">
    <text evidence="6">The sequence shown here is derived from an EMBL/GenBank/DDBJ whole genome shotgun (WGS) entry which is preliminary data.</text>
</comment>
<dbReference type="GO" id="GO:0008234">
    <property type="term" value="F:cysteine-type peptidase activity"/>
    <property type="evidence" value="ECO:0007669"/>
    <property type="project" value="UniProtKB-KW"/>
</dbReference>
<dbReference type="Pfam" id="PF02902">
    <property type="entry name" value="Peptidase_C48"/>
    <property type="match status" value="1"/>
</dbReference>
<evidence type="ECO:0000256" key="1">
    <source>
        <dbReference type="ARBA" id="ARBA00022670"/>
    </source>
</evidence>
<dbReference type="GO" id="GO:0000338">
    <property type="term" value="P:protein deneddylation"/>
    <property type="evidence" value="ECO:0007669"/>
    <property type="project" value="TreeGrafter"/>
</dbReference>
<dbReference type="PROSITE" id="PS50600">
    <property type="entry name" value="ULP_PROTEASE"/>
    <property type="match status" value="1"/>
</dbReference>
<evidence type="ECO:0000256" key="4">
    <source>
        <dbReference type="SAM" id="MobiDB-lite"/>
    </source>
</evidence>
<evidence type="ECO:0000259" key="5">
    <source>
        <dbReference type="PROSITE" id="PS50600"/>
    </source>
</evidence>
<dbReference type="Proteomes" id="UP000683925">
    <property type="component" value="Unassembled WGS sequence"/>
</dbReference>
<dbReference type="InterPro" id="IPR044613">
    <property type="entry name" value="Nep1/2-like"/>
</dbReference>
<evidence type="ECO:0000256" key="2">
    <source>
        <dbReference type="ARBA" id="ARBA00022801"/>
    </source>
</evidence>
<evidence type="ECO:0000256" key="3">
    <source>
        <dbReference type="ARBA" id="ARBA00022807"/>
    </source>
</evidence>
<dbReference type="OMA" id="FHWYFLL"/>
<dbReference type="PANTHER" id="PTHR46468">
    <property type="entry name" value="SENTRIN-SPECIFIC PROTEASE 8"/>
    <property type="match status" value="1"/>
</dbReference>
<accession>A0A8S1V1Q6</accession>